<evidence type="ECO:0000313" key="2">
    <source>
        <dbReference type="EMBL" id="MCP2158919.1"/>
    </source>
</evidence>
<dbReference type="Proteomes" id="UP001205740">
    <property type="component" value="Unassembled WGS sequence"/>
</dbReference>
<feature type="chain" id="PRO_5045641711" evidence="1">
    <location>
        <begin position="36"/>
        <end position="138"/>
    </location>
</feature>
<organism evidence="2 3">
    <name type="scientific">Williamsia serinedens</name>
    <dbReference type="NCBI Taxonomy" id="391736"/>
    <lineage>
        <taxon>Bacteria</taxon>
        <taxon>Bacillati</taxon>
        <taxon>Actinomycetota</taxon>
        <taxon>Actinomycetes</taxon>
        <taxon>Mycobacteriales</taxon>
        <taxon>Nocardiaceae</taxon>
        <taxon>Williamsia</taxon>
    </lineage>
</organism>
<accession>A0ABT1GVY5</accession>
<name>A0ABT1GVY5_9NOCA</name>
<gene>
    <name evidence="2" type="ORF">LX12_000083</name>
</gene>
<evidence type="ECO:0000256" key="1">
    <source>
        <dbReference type="SAM" id="SignalP"/>
    </source>
</evidence>
<keyword evidence="1" id="KW-0732">Signal</keyword>
<keyword evidence="3" id="KW-1185">Reference proteome</keyword>
<reference evidence="2 3" key="1">
    <citation type="submission" date="2022-06" db="EMBL/GenBank/DDBJ databases">
        <title>Genomic Encyclopedia of Archaeal and Bacterial Type Strains, Phase II (KMG-II): from individual species to whole genera.</title>
        <authorList>
            <person name="Goeker M."/>
        </authorList>
    </citation>
    <scope>NUCLEOTIDE SEQUENCE [LARGE SCALE GENOMIC DNA]</scope>
    <source>
        <strain evidence="2 3">DSM 45037</strain>
    </source>
</reference>
<proteinExistence type="predicted"/>
<dbReference type="EMBL" id="JAMTCG010000001">
    <property type="protein sequence ID" value="MCP2158919.1"/>
    <property type="molecule type" value="Genomic_DNA"/>
</dbReference>
<dbReference type="RefSeq" id="WP_253652548.1">
    <property type="nucleotide sequence ID" value="NZ_BAAAOE010000004.1"/>
</dbReference>
<feature type="signal peptide" evidence="1">
    <location>
        <begin position="1"/>
        <end position="35"/>
    </location>
</feature>
<evidence type="ECO:0000313" key="3">
    <source>
        <dbReference type="Proteomes" id="UP001205740"/>
    </source>
</evidence>
<sequence>MQSARTITALVRTAGVAAAASAIVAAGLGAGTAGAEESVVVVPPGPPVPVSSQEYSYIATHDLTVRAKSIDLARFVADIPVPEQYRAANLALAARFDATVDSALTSPGGCVQLVVDPRAKDGNLFNYGFFPVAGEFCD</sequence>
<protein>
    <submittedName>
        <fullName evidence="2">Uncharacterized protein</fullName>
    </submittedName>
</protein>
<comment type="caution">
    <text evidence="2">The sequence shown here is derived from an EMBL/GenBank/DDBJ whole genome shotgun (WGS) entry which is preliminary data.</text>
</comment>